<sequence>MYQFRASAIRLLLLVFSILHQKTGENKGKMAQTPGVKSGVWEKINVFLTGVRKIEPAEKVFRQAQL</sequence>
<gene>
    <name evidence="1" type="ORF">BACCAP_00693</name>
</gene>
<evidence type="ECO:0000313" key="2">
    <source>
        <dbReference type="Proteomes" id="UP000003639"/>
    </source>
</evidence>
<name>A6NR68_9FIRM</name>
<dbReference type="EMBL" id="AAXG02000005">
    <property type="protein sequence ID" value="EDN01564.1"/>
    <property type="molecule type" value="Genomic_DNA"/>
</dbReference>
<comment type="caution">
    <text evidence="1">The sequence shown here is derived from an EMBL/GenBank/DDBJ whole genome shotgun (WGS) entry which is preliminary data.</text>
</comment>
<proteinExistence type="predicted"/>
<reference evidence="1 2" key="1">
    <citation type="submission" date="2007-04" db="EMBL/GenBank/DDBJ databases">
        <authorList>
            <person name="Fulton L."/>
            <person name="Clifton S."/>
            <person name="Fulton B."/>
            <person name="Xu J."/>
            <person name="Minx P."/>
            <person name="Pepin K.H."/>
            <person name="Johnson M."/>
            <person name="Thiruvilangam P."/>
            <person name="Bhonagiri V."/>
            <person name="Nash W.E."/>
            <person name="Mardis E.R."/>
            <person name="Wilson R.K."/>
        </authorList>
    </citation>
    <scope>NUCLEOTIDE SEQUENCE [LARGE SCALE GENOMIC DNA]</scope>
    <source>
        <strain evidence="1 2">ATCC 29799</strain>
    </source>
</reference>
<dbReference type="STRING" id="411467.BACCAP_00693"/>
<evidence type="ECO:0000313" key="1">
    <source>
        <dbReference type="EMBL" id="EDN01564.1"/>
    </source>
</evidence>
<organism evidence="1 2">
    <name type="scientific">Pseudoflavonifractor capillosus ATCC 29799</name>
    <dbReference type="NCBI Taxonomy" id="411467"/>
    <lineage>
        <taxon>Bacteria</taxon>
        <taxon>Bacillati</taxon>
        <taxon>Bacillota</taxon>
        <taxon>Clostridia</taxon>
        <taxon>Eubacteriales</taxon>
        <taxon>Oscillospiraceae</taxon>
        <taxon>Pseudoflavonifractor</taxon>
    </lineage>
</organism>
<accession>A6NR68</accession>
<dbReference type="Proteomes" id="UP000003639">
    <property type="component" value="Unassembled WGS sequence"/>
</dbReference>
<protein>
    <submittedName>
        <fullName evidence="1">Uncharacterized protein</fullName>
    </submittedName>
</protein>
<keyword evidence="2" id="KW-1185">Reference proteome</keyword>
<dbReference type="AlphaFoldDB" id="A6NR68"/>
<reference evidence="1 2" key="2">
    <citation type="submission" date="2007-06" db="EMBL/GenBank/DDBJ databases">
        <title>Draft genome sequence of Pseudoflavonifractor capillosus ATCC 29799.</title>
        <authorList>
            <person name="Sudarsanam P."/>
            <person name="Ley R."/>
            <person name="Guruge J."/>
            <person name="Turnbaugh P.J."/>
            <person name="Mahowald M."/>
            <person name="Liep D."/>
            <person name="Gordon J."/>
        </authorList>
    </citation>
    <scope>NUCLEOTIDE SEQUENCE [LARGE SCALE GENOMIC DNA]</scope>
    <source>
        <strain evidence="1 2">ATCC 29799</strain>
    </source>
</reference>